<dbReference type="PROSITE" id="PS00107">
    <property type="entry name" value="PROTEIN_KINASE_ATP"/>
    <property type="match status" value="1"/>
</dbReference>
<protein>
    <submittedName>
        <fullName evidence="20">Rust resistance kinase Lr10-like isoform X1</fullName>
    </submittedName>
</protein>
<evidence type="ECO:0000313" key="19">
    <source>
        <dbReference type="Proteomes" id="UP001515500"/>
    </source>
</evidence>
<feature type="binding site" evidence="13">
    <location>
        <position position="282"/>
    </location>
    <ligand>
        <name>Mg(2+)</name>
        <dbReference type="ChEBI" id="CHEBI:18420"/>
    </ligand>
</feature>
<evidence type="ECO:0000313" key="20">
    <source>
        <dbReference type="RefSeq" id="XP_039142436.1"/>
    </source>
</evidence>
<name>A0AB40CQW4_DIOCR</name>
<evidence type="ECO:0000259" key="18">
    <source>
        <dbReference type="PROSITE" id="PS50011"/>
    </source>
</evidence>
<evidence type="ECO:0000256" key="8">
    <source>
        <dbReference type="ARBA" id="ARBA00022840"/>
    </source>
</evidence>
<dbReference type="Proteomes" id="UP001515500">
    <property type="component" value="Chromosome 16"/>
</dbReference>
<dbReference type="RefSeq" id="XP_039142436.1">
    <property type="nucleotide sequence ID" value="XM_039286502.1"/>
</dbReference>
<feature type="binding site" evidence="14">
    <location>
        <position position="168"/>
    </location>
    <ligand>
        <name>ATP</name>
        <dbReference type="ChEBI" id="CHEBI:30616"/>
    </ligand>
</feature>
<dbReference type="GeneID" id="120279575"/>
<dbReference type="SMART" id="SM00220">
    <property type="entry name" value="S_TKc"/>
    <property type="match status" value="1"/>
</dbReference>
<proteinExistence type="inferred from homology"/>
<evidence type="ECO:0000256" key="7">
    <source>
        <dbReference type="ARBA" id="ARBA00022777"/>
    </source>
</evidence>
<evidence type="ECO:0000256" key="14">
    <source>
        <dbReference type="PROSITE-ProRule" id="PRU10141"/>
    </source>
</evidence>
<evidence type="ECO:0000256" key="10">
    <source>
        <dbReference type="ARBA" id="ARBA00023136"/>
    </source>
</evidence>
<keyword evidence="7" id="KW-0418">Kinase</keyword>
<keyword evidence="9 17" id="KW-1133">Transmembrane helix</keyword>
<dbReference type="InterPro" id="IPR017441">
    <property type="entry name" value="Protein_kinase_ATP_BS"/>
</dbReference>
<evidence type="ECO:0000256" key="2">
    <source>
        <dbReference type="ARBA" id="ARBA00022527"/>
    </source>
</evidence>
<feature type="binding site" evidence="13">
    <location>
        <position position="269"/>
    </location>
    <ligand>
        <name>Mg(2+)</name>
        <dbReference type="ChEBI" id="CHEBI:18420"/>
    </ligand>
</feature>
<evidence type="ECO:0000256" key="13">
    <source>
        <dbReference type="PIRSR" id="PIRSR000615-3"/>
    </source>
</evidence>
<keyword evidence="4 17" id="KW-0812">Transmembrane</keyword>
<feature type="region of interest" description="Disordered" evidence="16">
    <location>
        <begin position="39"/>
        <end position="58"/>
    </location>
</feature>
<evidence type="ECO:0000256" key="11">
    <source>
        <dbReference type="ARBA" id="ARBA00023180"/>
    </source>
</evidence>
<keyword evidence="13" id="KW-0460">Magnesium</keyword>
<dbReference type="PANTHER" id="PTHR27009">
    <property type="entry name" value="RUST RESISTANCE KINASE LR10-RELATED"/>
    <property type="match status" value="1"/>
</dbReference>
<keyword evidence="6 14" id="KW-0547">Nucleotide-binding</keyword>
<sequence length="464" mass="52610">MRPVLSLIQFDPTYRLCLHSQSTKTKSSYQSSFSRLLKTSNTSTTNSTPSSSDTSSMSSATSIVSSVVGSIVTIVVVIAIIKCIRKNRMQARNTSMQTTSVSVVKDETNINMVTIERFLADIVKERPVRFTTQNIIDFTQNFEQKLGSGGFGIVYKGQLPNGVQIAVKVLHKTQDKRAEEQFMAEIGTIGRTYHINLVQLYGFCFDDTLKALIYEYMEKGSLDSYLFDENQKLKWEKLHEIAIGTAKGIRYLHEECQKKIVHYDIKPGNVLLDTNFSPKVADFGLARLCDRDNSHISLTGGRGTPGYAAPELWMPYPVTHKCDVYSYGMLLFEILGRRRNLILSQAESQEWFPRWIWHKFEGGELDGVMTNCRIEHSNRDKAERMCKVALWCVQYQPDTRPSMNSVVRMLEGEEEIIAPTNPFQYMMSFDGSSSQWSESRGYSTSTTTATNESEANSLIHQNQQ</sequence>
<dbReference type="InterPro" id="IPR008271">
    <property type="entry name" value="Ser/Thr_kinase_AS"/>
</dbReference>
<comment type="subcellular location">
    <subcellularLocation>
        <location evidence="1">Membrane</location>
        <topology evidence="1">Single-pass type I membrane protein</topology>
    </subcellularLocation>
</comment>
<dbReference type="InterPro" id="IPR001245">
    <property type="entry name" value="Ser-Thr/Tyr_kinase_cat_dom"/>
</dbReference>
<dbReference type="InterPro" id="IPR000719">
    <property type="entry name" value="Prot_kinase_dom"/>
</dbReference>
<dbReference type="GO" id="GO:0004674">
    <property type="term" value="F:protein serine/threonine kinase activity"/>
    <property type="evidence" value="ECO:0007669"/>
    <property type="project" value="UniProtKB-KW"/>
</dbReference>
<evidence type="ECO:0000256" key="3">
    <source>
        <dbReference type="ARBA" id="ARBA00022679"/>
    </source>
</evidence>
<feature type="domain" description="Protein kinase" evidence="18">
    <location>
        <begin position="140"/>
        <end position="417"/>
    </location>
</feature>
<evidence type="ECO:0000256" key="17">
    <source>
        <dbReference type="SAM" id="Phobius"/>
    </source>
</evidence>
<evidence type="ECO:0000256" key="12">
    <source>
        <dbReference type="PIRSR" id="PIRSR000615-1"/>
    </source>
</evidence>
<dbReference type="SUPFAM" id="SSF56112">
    <property type="entry name" value="Protein kinase-like (PK-like)"/>
    <property type="match status" value="1"/>
</dbReference>
<dbReference type="GO" id="GO:0005524">
    <property type="term" value="F:ATP binding"/>
    <property type="evidence" value="ECO:0007669"/>
    <property type="project" value="UniProtKB-UniRule"/>
</dbReference>
<keyword evidence="11" id="KW-0325">Glycoprotein</keyword>
<dbReference type="AlphaFoldDB" id="A0AB40CQW4"/>
<dbReference type="InterPro" id="IPR045874">
    <property type="entry name" value="LRK10/LRL21-25-like"/>
</dbReference>
<dbReference type="Gene3D" id="1.10.510.10">
    <property type="entry name" value="Transferase(Phosphotransferase) domain 1"/>
    <property type="match status" value="1"/>
</dbReference>
<evidence type="ECO:0000256" key="1">
    <source>
        <dbReference type="ARBA" id="ARBA00004479"/>
    </source>
</evidence>
<evidence type="ECO:0000256" key="9">
    <source>
        <dbReference type="ARBA" id="ARBA00022989"/>
    </source>
</evidence>
<dbReference type="PROSITE" id="PS00108">
    <property type="entry name" value="PROTEIN_KINASE_ST"/>
    <property type="match status" value="1"/>
</dbReference>
<dbReference type="Pfam" id="PF07714">
    <property type="entry name" value="PK_Tyr_Ser-Thr"/>
    <property type="match status" value="1"/>
</dbReference>
<evidence type="ECO:0000256" key="4">
    <source>
        <dbReference type="ARBA" id="ARBA00022692"/>
    </source>
</evidence>
<feature type="region of interest" description="Disordered" evidence="16">
    <location>
        <begin position="436"/>
        <end position="464"/>
    </location>
</feature>
<evidence type="ECO:0000256" key="6">
    <source>
        <dbReference type="ARBA" id="ARBA00022741"/>
    </source>
</evidence>
<comment type="similarity">
    <text evidence="15">Belongs to the protein kinase superfamily.</text>
</comment>
<dbReference type="PROSITE" id="PS50011">
    <property type="entry name" value="PROTEIN_KINASE_DOM"/>
    <property type="match status" value="1"/>
</dbReference>
<keyword evidence="2 15" id="KW-0723">Serine/threonine-protein kinase</keyword>
<dbReference type="GO" id="GO:0016020">
    <property type="term" value="C:membrane"/>
    <property type="evidence" value="ECO:0007669"/>
    <property type="project" value="UniProtKB-SubCell"/>
</dbReference>
<feature type="compositionally biased region" description="Low complexity" evidence="16">
    <location>
        <begin position="443"/>
        <end position="457"/>
    </location>
</feature>
<dbReference type="Gene3D" id="3.30.200.20">
    <property type="entry name" value="Phosphorylase Kinase, domain 1"/>
    <property type="match status" value="1"/>
</dbReference>
<dbReference type="FunFam" id="3.30.200.20:FF:000178">
    <property type="entry name" value="serine/threonine-protein kinase PBS1-like"/>
    <property type="match status" value="1"/>
</dbReference>
<evidence type="ECO:0000256" key="5">
    <source>
        <dbReference type="ARBA" id="ARBA00022729"/>
    </source>
</evidence>
<keyword evidence="13" id="KW-0479">Metal-binding</keyword>
<keyword evidence="3" id="KW-0808">Transferase</keyword>
<keyword evidence="8 14" id="KW-0067">ATP-binding</keyword>
<reference evidence="20" key="1">
    <citation type="submission" date="2025-08" db="UniProtKB">
        <authorList>
            <consortium name="RefSeq"/>
        </authorList>
    </citation>
    <scope>IDENTIFICATION</scope>
</reference>
<keyword evidence="5" id="KW-0732">Signal</keyword>
<dbReference type="FunFam" id="1.10.510.10:FF:000537">
    <property type="entry name" value="Putative receptor-like protein kinase"/>
    <property type="match status" value="1"/>
</dbReference>
<feature type="active site" description="Proton acceptor" evidence="12">
    <location>
        <position position="264"/>
    </location>
</feature>
<dbReference type="InterPro" id="IPR011009">
    <property type="entry name" value="Kinase-like_dom_sf"/>
</dbReference>
<organism evidence="19 20">
    <name type="scientific">Dioscorea cayennensis subsp. rotundata</name>
    <name type="common">White Guinea yam</name>
    <name type="synonym">Dioscorea rotundata</name>
    <dbReference type="NCBI Taxonomy" id="55577"/>
    <lineage>
        <taxon>Eukaryota</taxon>
        <taxon>Viridiplantae</taxon>
        <taxon>Streptophyta</taxon>
        <taxon>Embryophyta</taxon>
        <taxon>Tracheophyta</taxon>
        <taxon>Spermatophyta</taxon>
        <taxon>Magnoliopsida</taxon>
        <taxon>Liliopsida</taxon>
        <taxon>Dioscoreales</taxon>
        <taxon>Dioscoreaceae</taxon>
        <taxon>Dioscorea</taxon>
    </lineage>
</organism>
<dbReference type="GO" id="GO:0046872">
    <property type="term" value="F:metal ion binding"/>
    <property type="evidence" value="ECO:0007669"/>
    <property type="project" value="UniProtKB-KW"/>
</dbReference>
<evidence type="ECO:0000256" key="16">
    <source>
        <dbReference type="SAM" id="MobiDB-lite"/>
    </source>
</evidence>
<gene>
    <name evidence="20" type="primary">LOC120279575</name>
</gene>
<evidence type="ECO:0000256" key="15">
    <source>
        <dbReference type="RuleBase" id="RU000304"/>
    </source>
</evidence>
<accession>A0AB40CQW4</accession>
<keyword evidence="10 17" id="KW-0472">Membrane</keyword>
<feature type="transmembrane region" description="Helical" evidence="17">
    <location>
        <begin position="63"/>
        <end position="84"/>
    </location>
</feature>
<keyword evidence="19" id="KW-1185">Reference proteome</keyword>